<proteinExistence type="predicted"/>
<reference evidence="1 2" key="1">
    <citation type="submission" date="2021-05" db="EMBL/GenBank/DDBJ databases">
        <authorList>
            <person name="Kumar R."/>
            <person name="Kumar A."/>
            <person name="Mukhia S."/>
        </authorList>
    </citation>
    <scope>NUCLEOTIDE SEQUENCE [LARGE SCALE GENOMIC DNA]</scope>
    <source>
        <strain evidence="1 2">ERMR7:08</strain>
    </source>
</reference>
<accession>A0ABY7NBI2</accession>
<protein>
    <submittedName>
        <fullName evidence="1">Uncharacterized protein</fullName>
    </submittedName>
</protein>
<dbReference type="EMBL" id="CP075584">
    <property type="protein sequence ID" value="WBM79863.1"/>
    <property type="molecule type" value="Genomic_DNA"/>
</dbReference>
<gene>
    <name evidence="1" type="ORF">KIV56_17095</name>
</gene>
<sequence>MKWILSTSYCSAGFAPSNQSSTDRLQGQREFLVGGSIGLGFDFDKNNALEKRKARLAEILKGGDVTGAHATVTVSVLQALFPAIARIMNDQETSNLPRLDARRIADDFYFDRYFNFGVPGDDLPDATVRTALNELGRLATASTERLEEHLASDTRRTIQKIERERAHTPEASAAIVRWALEQYMLLPEQNGWLSPRDQLANFLAGPLVDANTASYPDFVREALHAGIEPTYMLLDATRSLVGRYLGNGAEIRLWNQRGEKLQAELFAEFPKLITEAATKPVFDVHPYVLQAPIHLGWVGSGCCRRSHPPKH</sequence>
<evidence type="ECO:0000313" key="2">
    <source>
        <dbReference type="Proteomes" id="UP001212421"/>
    </source>
</evidence>
<dbReference type="Proteomes" id="UP001212421">
    <property type="component" value="Chromosome"/>
</dbReference>
<organism evidence="1 2">
    <name type="scientific">Cryobacterium breve</name>
    <dbReference type="NCBI Taxonomy" id="1259258"/>
    <lineage>
        <taxon>Bacteria</taxon>
        <taxon>Bacillati</taxon>
        <taxon>Actinomycetota</taxon>
        <taxon>Actinomycetes</taxon>
        <taxon>Micrococcales</taxon>
        <taxon>Microbacteriaceae</taxon>
        <taxon>Cryobacterium</taxon>
    </lineage>
</organism>
<evidence type="ECO:0000313" key="1">
    <source>
        <dbReference type="EMBL" id="WBM79863.1"/>
    </source>
</evidence>
<dbReference type="RefSeq" id="WP_281534473.1">
    <property type="nucleotide sequence ID" value="NZ_CP075584.1"/>
</dbReference>
<name>A0ABY7NBI2_9MICO</name>
<keyword evidence="2" id="KW-1185">Reference proteome</keyword>